<protein>
    <submittedName>
        <fullName evidence="2">Uncharacterized protein</fullName>
    </submittedName>
</protein>
<dbReference type="Proteomes" id="UP001175271">
    <property type="component" value="Unassembled WGS sequence"/>
</dbReference>
<comment type="caution">
    <text evidence="2">The sequence shown here is derived from an EMBL/GenBank/DDBJ whole genome shotgun (WGS) entry which is preliminary data.</text>
</comment>
<keyword evidence="1" id="KW-0472">Membrane</keyword>
<dbReference type="EMBL" id="JAUCMV010000003">
    <property type="protein sequence ID" value="KAK0409375.1"/>
    <property type="molecule type" value="Genomic_DNA"/>
</dbReference>
<keyword evidence="1" id="KW-0812">Transmembrane</keyword>
<organism evidence="2 3">
    <name type="scientific">Steinernema hermaphroditum</name>
    <dbReference type="NCBI Taxonomy" id="289476"/>
    <lineage>
        <taxon>Eukaryota</taxon>
        <taxon>Metazoa</taxon>
        <taxon>Ecdysozoa</taxon>
        <taxon>Nematoda</taxon>
        <taxon>Chromadorea</taxon>
        <taxon>Rhabditida</taxon>
        <taxon>Tylenchina</taxon>
        <taxon>Panagrolaimomorpha</taxon>
        <taxon>Strongyloidoidea</taxon>
        <taxon>Steinernematidae</taxon>
        <taxon>Steinernema</taxon>
    </lineage>
</organism>
<name>A0AA39HNX3_9BILA</name>
<gene>
    <name evidence="2" type="ORF">QR680_004501</name>
</gene>
<keyword evidence="3" id="KW-1185">Reference proteome</keyword>
<dbReference type="AlphaFoldDB" id="A0AA39HNX3"/>
<keyword evidence="1" id="KW-1133">Transmembrane helix</keyword>
<evidence type="ECO:0000256" key="1">
    <source>
        <dbReference type="SAM" id="Phobius"/>
    </source>
</evidence>
<sequence length="251" mass="27890">MSSASVTAAATAASTAAATIELVKDVVRNSYNTAASASSTLAPTLLTLNGFLNTNAKFWSFWIAITFILIVLCVTALSYCIQLQEEREEAVVAARHSREQLRRERVVNEQLRWHQRILGSRQKSQEYERCPRHPQPASSTVLISMPHDEDMTRSRMSGEHLTMTSLASTRGRYARVAGEEEPTKPILKNPAPKVNFSNIDLNEPSTSAAMRVATPAVHQAPRRVLPTSSAQNFRMNEFRGNPSYIGFTRDI</sequence>
<feature type="transmembrane region" description="Helical" evidence="1">
    <location>
        <begin position="59"/>
        <end position="81"/>
    </location>
</feature>
<accession>A0AA39HNX3</accession>
<evidence type="ECO:0000313" key="2">
    <source>
        <dbReference type="EMBL" id="KAK0409375.1"/>
    </source>
</evidence>
<reference evidence="2" key="1">
    <citation type="submission" date="2023-06" db="EMBL/GenBank/DDBJ databases">
        <title>Genomic analysis of the entomopathogenic nematode Steinernema hermaphroditum.</title>
        <authorList>
            <person name="Schwarz E.M."/>
            <person name="Heppert J.K."/>
            <person name="Baniya A."/>
            <person name="Schwartz H.T."/>
            <person name="Tan C.-H."/>
            <person name="Antoshechkin I."/>
            <person name="Sternberg P.W."/>
            <person name="Goodrich-Blair H."/>
            <person name="Dillman A.R."/>
        </authorList>
    </citation>
    <scope>NUCLEOTIDE SEQUENCE</scope>
    <source>
        <strain evidence="2">PS9179</strain>
        <tissue evidence="2">Whole animal</tissue>
    </source>
</reference>
<proteinExistence type="predicted"/>
<evidence type="ECO:0000313" key="3">
    <source>
        <dbReference type="Proteomes" id="UP001175271"/>
    </source>
</evidence>